<protein>
    <recommendedName>
        <fullName evidence="17">Integrin beta</fullName>
    </recommendedName>
</protein>
<evidence type="ECO:0000256" key="1">
    <source>
        <dbReference type="ARBA" id="ARBA00004251"/>
    </source>
</evidence>
<feature type="domain" description="Integrin beta subunit cytoplasmic" evidence="20">
    <location>
        <begin position="488"/>
        <end position="534"/>
    </location>
</feature>
<dbReference type="GO" id="GO:0033627">
    <property type="term" value="P:cell adhesion mediated by integrin"/>
    <property type="evidence" value="ECO:0007669"/>
    <property type="project" value="TreeGrafter"/>
</dbReference>
<dbReference type="SMART" id="SM00187">
    <property type="entry name" value="INB"/>
    <property type="match status" value="1"/>
</dbReference>
<evidence type="ECO:0000256" key="7">
    <source>
        <dbReference type="ARBA" id="ARBA00022729"/>
    </source>
</evidence>
<dbReference type="InterPro" id="IPR015812">
    <property type="entry name" value="Integrin_bsu"/>
</dbReference>
<keyword evidence="11 17" id="KW-0130">Cell adhesion</keyword>
<dbReference type="SUPFAM" id="SSF69687">
    <property type="entry name" value="Integrin beta tail domain"/>
    <property type="match status" value="1"/>
</dbReference>
<dbReference type="SMART" id="SM01242">
    <property type="entry name" value="Integrin_B_tail"/>
    <property type="match status" value="1"/>
</dbReference>
<evidence type="ECO:0000256" key="9">
    <source>
        <dbReference type="ARBA" id="ARBA00022837"/>
    </source>
</evidence>
<dbReference type="Gene3D" id="2.10.25.10">
    <property type="entry name" value="Laminin"/>
    <property type="match status" value="4"/>
</dbReference>
<proteinExistence type="inferred from homology"/>
<keyword evidence="14 18" id="KW-0472">Membrane</keyword>
<evidence type="ECO:0000256" key="6">
    <source>
        <dbReference type="ARBA" id="ARBA00022723"/>
    </source>
</evidence>
<keyword evidence="8" id="KW-0677">Repeat</keyword>
<dbReference type="InterPro" id="IPR036349">
    <property type="entry name" value="Integrin_bsu_tail_dom_sf"/>
</dbReference>
<dbReference type="InterPro" id="IPR012896">
    <property type="entry name" value="Integrin_bsu_tail"/>
</dbReference>
<keyword evidence="13 17" id="KW-0401">Integrin</keyword>
<keyword evidence="6" id="KW-0479">Metal-binding</keyword>
<evidence type="ECO:0000259" key="21">
    <source>
        <dbReference type="SMART" id="SM01242"/>
    </source>
</evidence>
<comment type="subcellular location">
    <subcellularLocation>
        <location evidence="1 17">Cell membrane</location>
        <topology evidence="1 17">Single-pass type I membrane protein</topology>
    </subcellularLocation>
</comment>
<accession>A0A8W8M8K1</accession>
<dbReference type="GO" id="GO:0007229">
    <property type="term" value="P:integrin-mediated signaling pathway"/>
    <property type="evidence" value="ECO:0007669"/>
    <property type="project" value="UniProtKB-KW"/>
</dbReference>
<evidence type="ECO:0000256" key="10">
    <source>
        <dbReference type="ARBA" id="ARBA00022842"/>
    </source>
</evidence>
<dbReference type="Proteomes" id="UP000005408">
    <property type="component" value="Unassembled WGS sequence"/>
</dbReference>
<dbReference type="InterPro" id="IPR013111">
    <property type="entry name" value="EGF_extracell"/>
</dbReference>
<dbReference type="Pfam" id="PF18372">
    <property type="entry name" value="I-EGF_1"/>
    <property type="match status" value="1"/>
</dbReference>
<feature type="domain" description="Integrin beta subunit VWA" evidence="19">
    <location>
        <begin position="1"/>
        <end position="202"/>
    </location>
</feature>
<evidence type="ECO:0000256" key="11">
    <source>
        <dbReference type="ARBA" id="ARBA00022889"/>
    </source>
</evidence>
<evidence type="ECO:0000259" key="20">
    <source>
        <dbReference type="SMART" id="SM01241"/>
    </source>
</evidence>
<evidence type="ECO:0000256" key="8">
    <source>
        <dbReference type="ARBA" id="ARBA00022737"/>
    </source>
</evidence>
<dbReference type="GO" id="GO:0046872">
    <property type="term" value="F:metal ion binding"/>
    <property type="evidence" value="ECO:0007669"/>
    <property type="project" value="UniProtKB-KW"/>
</dbReference>
<dbReference type="GO" id="GO:0098609">
    <property type="term" value="P:cell-cell adhesion"/>
    <property type="evidence" value="ECO:0007669"/>
    <property type="project" value="TreeGrafter"/>
</dbReference>
<keyword evidence="16" id="KW-0325">Glycoprotein</keyword>
<evidence type="ECO:0000256" key="12">
    <source>
        <dbReference type="ARBA" id="ARBA00022989"/>
    </source>
</evidence>
<feature type="domain" description="Integrin beta subunit tail" evidence="21">
    <location>
        <begin position="385"/>
        <end position="464"/>
    </location>
</feature>
<dbReference type="Pfam" id="PF07974">
    <property type="entry name" value="EGF_2"/>
    <property type="match status" value="1"/>
</dbReference>
<dbReference type="Pfam" id="PF00362">
    <property type="entry name" value="Integrin_beta"/>
    <property type="match status" value="1"/>
</dbReference>
<dbReference type="InterPro" id="IPR032695">
    <property type="entry name" value="Integrin_dom_sf"/>
</dbReference>
<evidence type="ECO:0000256" key="4">
    <source>
        <dbReference type="ARBA" id="ARBA00022536"/>
    </source>
</evidence>
<evidence type="ECO:0000313" key="23">
    <source>
        <dbReference type="Proteomes" id="UP000005408"/>
    </source>
</evidence>
<dbReference type="SMART" id="SM01241">
    <property type="entry name" value="Integrin_b_cyt"/>
    <property type="match status" value="1"/>
</dbReference>
<dbReference type="PROSITE" id="PS52047">
    <property type="entry name" value="I_EGF_2"/>
    <property type="match status" value="1"/>
</dbReference>
<keyword evidence="5 17" id="KW-0812">Transmembrane</keyword>
<dbReference type="Gene3D" id="2.60.40.1510">
    <property type="entry name" value="ntegrin, alpha v. Chain A, domain 3"/>
    <property type="match status" value="1"/>
</dbReference>
<feature type="transmembrane region" description="Helical" evidence="18">
    <location>
        <begin position="465"/>
        <end position="487"/>
    </location>
</feature>
<evidence type="ECO:0000256" key="15">
    <source>
        <dbReference type="ARBA" id="ARBA00023157"/>
    </source>
</evidence>
<dbReference type="EnsemblMetazoa" id="G31794.3">
    <property type="protein sequence ID" value="G31794.3:cds"/>
    <property type="gene ID" value="G31794"/>
</dbReference>
<dbReference type="Gene3D" id="3.40.50.410">
    <property type="entry name" value="von Willebrand factor, type A domain"/>
    <property type="match status" value="1"/>
</dbReference>
<evidence type="ECO:0000256" key="18">
    <source>
        <dbReference type="SAM" id="Phobius"/>
    </source>
</evidence>
<dbReference type="InterPro" id="IPR057073">
    <property type="entry name" value="EGF_integrin_2"/>
</dbReference>
<evidence type="ECO:0000256" key="13">
    <source>
        <dbReference type="ARBA" id="ARBA00023037"/>
    </source>
</evidence>
<comment type="similarity">
    <text evidence="2 17">Belongs to the integrin beta chain family.</text>
</comment>
<evidence type="ECO:0000259" key="19">
    <source>
        <dbReference type="SMART" id="SM00187"/>
    </source>
</evidence>
<dbReference type="Gene3D" id="4.10.1240.30">
    <property type="match status" value="1"/>
</dbReference>
<keyword evidence="10" id="KW-0460">Magnesium</keyword>
<dbReference type="GO" id="GO:0005925">
    <property type="term" value="C:focal adhesion"/>
    <property type="evidence" value="ECO:0007669"/>
    <property type="project" value="TreeGrafter"/>
</dbReference>
<keyword evidence="3" id="KW-1003">Cell membrane</keyword>
<dbReference type="Pfam" id="PF23105">
    <property type="entry name" value="EGF_integrin"/>
    <property type="match status" value="1"/>
</dbReference>
<dbReference type="SUPFAM" id="SSF69179">
    <property type="entry name" value="Integrin domains"/>
    <property type="match status" value="1"/>
</dbReference>
<dbReference type="InterPro" id="IPR040622">
    <property type="entry name" value="EGF_integrin_1"/>
</dbReference>
<dbReference type="AlphaFoldDB" id="A0A8W8M8K1"/>
<sequence length="539" mass="59307">GQIGWRTGSRRLLLFSTDSGFHYAGDGKLGGILQANDGNCHLDSNGMYTDSSNKDYPSLSQIAVKAKENNVNLVFAVTDEQKDIYHKLIPLIAGSEIGVLDSDSQNIVKLVRDNYLAIISKVELIVENSDNMEVKIRTKCKGTIEKETNRCENLSLADQVVFSVTLGVKSCPPKGQEMKTIKIKPVGLHDTLTVNVRIKCQCDCDSDQKMMENKNHANCNGNGTFVCGMCVCNEPYFGVKCDCVKGEVTPPEKDRECIQDKSTTTLCNGRGECSCGRCLCRETQKGTNNYYTGKYCECDDTKCSYYGGLICGGLSRGQCICGVCNCNSGFTGDSCGCSTDKSPCMYNDLECNGAGVCECGKCKCTNPKYFGSHCQECEGCDQEKCRAHQGCALCNRVTPGVLTQEQCKTECPRTTAVNTIRKDTTRCETLDKEDCFVYFTYFYDADNNIRVEVQREPVCPTKPNVGAIVGGVLAAILLIGIGILIAWKVLITLKDRREYFAFLKSLENAKWETAYNPLYKPATSTFNNPTFGQKSHPVT</sequence>
<dbReference type="InterPro" id="IPR002369">
    <property type="entry name" value="Integrin_bsu_VWA"/>
</dbReference>
<keyword evidence="12 18" id="KW-1133">Transmembrane helix</keyword>
<dbReference type="GO" id="GO:0005178">
    <property type="term" value="F:integrin binding"/>
    <property type="evidence" value="ECO:0007669"/>
    <property type="project" value="TreeGrafter"/>
</dbReference>
<dbReference type="InterPro" id="IPR057243">
    <property type="entry name" value="Integrin_I-EGF_CS"/>
</dbReference>
<keyword evidence="4" id="KW-0245">EGF-like domain</keyword>
<name>A0A8W8M8K1_MAGGI</name>
<dbReference type="SUPFAM" id="SSF53300">
    <property type="entry name" value="vWA-like"/>
    <property type="match status" value="1"/>
</dbReference>
<dbReference type="PRINTS" id="PR01186">
    <property type="entry name" value="INTEGRINB"/>
</dbReference>
<evidence type="ECO:0000256" key="16">
    <source>
        <dbReference type="ARBA" id="ARBA00023180"/>
    </source>
</evidence>
<dbReference type="PANTHER" id="PTHR10082">
    <property type="entry name" value="INTEGRIN BETA SUBUNIT"/>
    <property type="match status" value="1"/>
</dbReference>
<reference evidence="22" key="1">
    <citation type="submission" date="2022-08" db="UniProtKB">
        <authorList>
            <consortium name="EnsemblMetazoa"/>
        </authorList>
    </citation>
    <scope>IDENTIFICATION</scope>
    <source>
        <strain evidence="22">05x7-T-G4-1.051#20</strain>
    </source>
</reference>
<dbReference type="InterPro" id="IPR014836">
    <property type="entry name" value="Integrin_bsu_cyt_dom"/>
</dbReference>
<keyword evidence="23" id="KW-1185">Reference proteome</keyword>
<evidence type="ECO:0000313" key="22">
    <source>
        <dbReference type="EnsemblMetazoa" id="G31794.3:cds"/>
    </source>
</evidence>
<evidence type="ECO:0000256" key="5">
    <source>
        <dbReference type="ARBA" id="ARBA00022692"/>
    </source>
</evidence>
<dbReference type="GO" id="GO:0007160">
    <property type="term" value="P:cell-matrix adhesion"/>
    <property type="evidence" value="ECO:0007669"/>
    <property type="project" value="TreeGrafter"/>
</dbReference>
<dbReference type="SUPFAM" id="SSF57196">
    <property type="entry name" value="EGF/Laminin"/>
    <property type="match status" value="2"/>
</dbReference>
<keyword evidence="15" id="KW-1015">Disulfide bond</keyword>
<dbReference type="Pfam" id="PF08725">
    <property type="entry name" value="Integrin_b_cyt"/>
    <property type="match status" value="1"/>
</dbReference>
<dbReference type="GO" id="GO:0016477">
    <property type="term" value="P:cell migration"/>
    <property type="evidence" value="ECO:0007669"/>
    <property type="project" value="TreeGrafter"/>
</dbReference>
<organism evidence="22 23">
    <name type="scientific">Magallana gigas</name>
    <name type="common">Pacific oyster</name>
    <name type="synonym">Crassostrea gigas</name>
    <dbReference type="NCBI Taxonomy" id="29159"/>
    <lineage>
        <taxon>Eukaryota</taxon>
        <taxon>Metazoa</taxon>
        <taxon>Spiralia</taxon>
        <taxon>Lophotrochozoa</taxon>
        <taxon>Mollusca</taxon>
        <taxon>Bivalvia</taxon>
        <taxon>Autobranchia</taxon>
        <taxon>Pteriomorphia</taxon>
        <taxon>Ostreida</taxon>
        <taxon>Ostreoidea</taxon>
        <taxon>Ostreidae</taxon>
        <taxon>Magallana</taxon>
    </lineage>
</organism>
<evidence type="ECO:0000256" key="3">
    <source>
        <dbReference type="ARBA" id="ARBA00022475"/>
    </source>
</evidence>
<evidence type="ECO:0000256" key="17">
    <source>
        <dbReference type="RuleBase" id="RU000633"/>
    </source>
</evidence>
<dbReference type="InterPro" id="IPR036465">
    <property type="entry name" value="vWFA_dom_sf"/>
</dbReference>
<dbReference type="Gene3D" id="1.20.5.100">
    <property type="entry name" value="Cytochrome c1, transmembrane anchor, C-terminal"/>
    <property type="match status" value="1"/>
</dbReference>
<keyword evidence="9" id="KW-0106">Calcium</keyword>
<dbReference type="PANTHER" id="PTHR10082:SF60">
    <property type="entry name" value="INTEGRIN BETA-PS"/>
    <property type="match status" value="1"/>
</dbReference>
<keyword evidence="7" id="KW-0732">Signal</keyword>
<dbReference type="GO" id="GO:0008305">
    <property type="term" value="C:integrin complex"/>
    <property type="evidence" value="ECO:0007669"/>
    <property type="project" value="TreeGrafter"/>
</dbReference>
<dbReference type="PROSITE" id="PS00243">
    <property type="entry name" value="I_EGF_1"/>
    <property type="match status" value="2"/>
</dbReference>
<evidence type="ECO:0000256" key="14">
    <source>
        <dbReference type="ARBA" id="ARBA00023136"/>
    </source>
</evidence>
<evidence type="ECO:0000256" key="2">
    <source>
        <dbReference type="ARBA" id="ARBA00007449"/>
    </source>
</evidence>
<dbReference type="GO" id="GO:0009986">
    <property type="term" value="C:cell surface"/>
    <property type="evidence" value="ECO:0007669"/>
    <property type="project" value="TreeGrafter"/>
</dbReference>
<dbReference type="FunFam" id="2.10.25.10:FF:000036">
    <property type="entry name" value="Integrin beta"/>
    <property type="match status" value="1"/>
</dbReference>